<dbReference type="EMBL" id="JAGRRH010000023">
    <property type="protein sequence ID" value="KAG7343757.1"/>
    <property type="molecule type" value="Genomic_DNA"/>
</dbReference>
<dbReference type="InterPro" id="IPR013099">
    <property type="entry name" value="K_chnl_dom"/>
</dbReference>
<name>A0A9K3KHC4_9STRA</name>
<gene>
    <name evidence="11" type="ORF">IV203_021765</name>
</gene>
<evidence type="ECO:0000256" key="9">
    <source>
        <dbReference type="SAM" id="Phobius"/>
    </source>
</evidence>
<keyword evidence="12" id="KW-1185">Reference proteome</keyword>
<dbReference type="GO" id="GO:0022841">
    <property type="term" value="F:potassium ion leak channel activity"/>
    <property type="evidence" value="ECO:0007669"/>
    <property type="project" value="TreeGrafter"/>
</dbReference>
<feature type="transmembrane region" description="Helical" evidence="9">
    <location>
        <begin position="117"/>
        <end position="138"/>
    </location>
</feature>
<evidence type="ECO:0000256" key="7">
    <source>
        <dbReference type="ARBA" id="ARBA00023303"/>
    </source>
</evidence>
<feature type="transmembrane region" description="Helical" evidence="9">
    <location>
        <begin position="411"/>
        <end position="430"/>
    </location>
</feature>
<evidence type="ECO:0000256" key="4">
    <source>
        <dbReference type="ARBA" id="ARBA00022989"/>
    </source>
</evidence>
<comment type="caution">
    <text evidence="11">The sequence shown here is derived from an EMBL/GenBank/DDBJ whole genome shotgun (WGS) entry which is preliminary data.</text>
</comment>
<feature type="transmembrane region" description="Helical" evidence="9">
    <location>
        <begin position="158"/>
        <end position="175"/>
    </location>
</feature>
<evidence type="ECO:0000256" key="1">
    <source>
        <dbReference type="ARBA" id="ARBA00004141"/>
    </source>
</evidence>
<reference evidence="11" key="1">
    <citation type="journal article" date="2021" name="Sci. Rep.">
        <title>Diploid genomic architecture of Nitzschia inconspicua, an elite biomass production diatom.</title>
        <authorList>
            <person name="Oliver A."/>
            <person name="Podell S."/>
            <person name="Pinowska A."/>
            <person name="Traller J.C."/>
            <person name="Smith S.R."/>
            <person name="McClure R."/>
            <person name="Beliaev A."/>
            <person name="Bohutskyi P."/>
            <person name="Hill E.A."/>
            <person name="Rabines A."/>
            <person name="Zheng H."/>
            <person name="Allen L.Z."/>
            <person name="Kuo A."/>
            <person name="Grigoriev I.V."/>
            <person name="Allen A.E."/>
            <person name="Hazlebeck D."/>
            <person name="Allen E.E."/>
        </authorList>
    </citation>
    <scope>NUCLEOTIDE SEQUENCE</scope>
    <source>
        <strain evidence="11">Hildebrandi</strain>
    </source>
</reference>
<feature type="transmembrane region" description="Helical" evidence="9">
    <location>
        <begin position="450"/>
        <end position="474"/>
    </location>
</feature>
<accession>A0A9K3KHC4</accession>
<evidence type="ECO:0000256" key="6">
    <source>
        <dbReference type="ARBA" id="ARBA00023136"/>
    </source>
</evidence>
<protein>
    <submittedName>
        <fullName evidence="11">Ion channel</fullName>
    </submittedName>
</protein>
<reference evidence="11" key="2">
    <citation type="submission" date="2021-04" db="EMBL/GenBank/DDBJ databases">
        <authorList>
            <person name="Podell S."/>
        </authorList>
    </citation>
    <scope>NUCLEOTIDE SEQUENCE</scope>
    <source>
        <strain evidence="11">Hildebrandi</strain>
    </source>
</reference>
<keyword evidence="2" id="KW-0813">Transport</keyword>
<dbReference type="PANTHER" id="PTHR11003:SF345">
    <property type="entry name" value="TWIK FAMILY OF POTASSIUM CHANNELS PROTEIN 18"/>
    <property type="match status" value="1"/>
</dbReference>
<evidence type="ECO:0000259" key="10">
    <source>
        <dbReference type="Pfam" id="PF07885"/>
    </source>
</evidence>
<dbReference type="GO" id="GO:0005886">
    <property type="term" value="C:plasma membrane"/>
    <property type="evidence" value="ECO:0007669"/>
    <property type="project" value="TreeGrafter"/>
</dbReference>
<dbReference type="AlphaFoldDB" id="A0A9K3KHC4"/>
<evidence type="ECO:0000313" key="12">
    <source>
        <dbReference type="Proteomes" id="UP000693970"/>
    </source>
</evidence>
<keyword evidence="4 9" id="KW-1133">Transmembrane helix</keyword>
<organism evidence="11 12">
    <name type="scientific">Nitzschia inconspicua</name>
    <dbReference type="NCBI Taxonomy" id="303405"/>
    <lineage>
        <taxon>Eukaryota</taxon>
        <taxon>Sar</taxon>
        <taxon>Stramenopiles</taxon>
        <taxon>Ochrophyta</taxon>
        <taxon>Bacillariophyta</taxon>
        <taxon>Bacillariophyceae</taxon>
        <taxon>Bacillariophycidae</taxon>
        <taxon>Bacillariales</taxon>
        <taxon>Bacillariaceae</taxon>
        <taxon>Nitzschia</taxon>
    </lineage>
</organism>
<feature type="domain" description="Potassium channel" evidence="10">
    <location>
        <begin position="486"/>
        <end position="548"/>
    </location>
</feature>
<dbReference type="PANTHER" id="PTHR11003">
    <property type="entry name" value="POTASSIUM CHANNEL, SUBFAMILY K"/>
    <property type="match status" value="1"/>
</dbReference>
<keyword evidence="5" id="KW-0406">Ion transport</keyword>
<dbReference type="Proteomes" id="UP000693970">
    <property type="component" value="Unassembled WGS sequence"/>
</dbReference>
<feature type="compositionally biased region" description="Polar residues" evidence="8">
    <location>
        <begin position="664"/>
        <end position="674"/>
    </location>
</feature>
<evidence type="ECO:0000256" key="5">
    <source>
        <dbReference type="ARBA" id="ARBA00023065"/>
    </source>
</evidence>
<dbReference type="OrthoDB" id="48488at2759"/>
<evidence type="ECO:0000256" key="8">
    <source>
        <dbReference type="SAM" id="MobiDB-lite"/>
    </source>
</evidence>
<dbReference type="GO" id="GO:0015271">
    <property type="term" value="F:outward rectifier potassium channel activity"/>
    <property type="evidence" value="ECO:0007669"/>
    <property type="project" value="TreeGrafter"/>
</dbReference>
<feature type="transmembrane region" description="Helical" evidence="9">
    <location>
        <begin position="495"/>
        <end position="512"/>
    </location>
</feature>
<keyword evidence="6 9" id="KW-0472">Membrane</keyword>
<evidence type="ECO:0000256" key="3">
    <source>
        <dbReference type="ARBA" id="ARBA00022692"/>
    </source>
</evidence>
<sequence length="683" mass="76620">MTINNPPKTSTDETDRNEKGEKILLLPQSAFDSLIKSNVGDTRENEVLAVDAHALDDNNGINMGTDEGSRLEPLEKDNVVETRIVEPSSLQRSWKSISKGTSSCRRCLVRWPRTKAVVGKIFLLWALILWALGFGYFLSRLEGPSEVAANNNIMRQRWFFSTLPFGEVFVAVNYLPSLCMKKFIENNSLRNSFLNTSLNNSNIFYPNSKENATSELVETLLSSQFSNLTFPEVPSLPNVTTVEVVLKALEQYLEKCEDLALNIMKFALNISKDVAEHDLDLTRDTLVVGNPLSFNWNRCWDNNILGNPNPWSPTPAQINASANQDLFFRQQWSASQQRLFREYTTERGCSTLRDNTTLSECIMNATIDSVVNADGGANCDPNTGASAWFWFTVMTTVGYGNQTPSTDGGRALVAALGWVSIIAFGAIIYYSTENWTAIVDDFLFRVNLTWLTRPTFAVPFWAIISCAWFVRIAASARTFWAERVPGFEFTNGDSIWFAYISALTVGLGDFYLQPQGMFLSDVFSWSSQMLTGFAFVSIFLGKVGDLITSFLPTKSESFADYLKRTDGCTGKVVELPQSKSLKMLQDVAREEEGEERTEVHDSLNMGLDEKSCHDHQLAILRQKRELLIQMLNANQNDMDKWLAKSSAMDEISNNVDVRHGTFVSGRSSSGQKTEQPIERVTEL</sequence>
<dbReference type="GO" id="GO:0030322">
    <property type="term" value="P:stabilization of membrane potential"/>
    <property type="evidence" value="ECO:0007669"/>
    <property type="project" value="TreeGrafter"/>
</dbReference>
<evidence type="ECO:0000313" key="11">
    <source>
        <dbReference type="EMBL" id="KAG7343757.1"/>
    </source>
</evidence>
<feature type="transmembrane region" description="Helical" evidence="9">
    <location>
        <begin position="532"/>
        <end position="551"/>
    </location>
</feature>
<keyword evidence="7" id="KW-0407">Ion channel</keyword>
<keyword evidence="3 9" id="KW-0812">Transmembrane</keyword>
<dbReference type="InterPro" id="IPR003280">
    <property type="entry name" value="2pore_dom_K_chnl"/>
</dbReference>
<proteinExistence type="predicted"/>
<dbReference type="Pfam" id="PF07885">
    <property type="entry name" value="Ion_trans_2"/>
    <property type="match status" value="2"/>
</dbReference>
<comment type="subcellular location">
    <subcellularLocation>
        <location evidence="1">Membrane</location>
        <topology evidence="1">Multi-pass membrane protein</topology>
    </subcellularLocation>
</comment>
<feature type="domain" description="Potassium channel" evidence="10">
    <location>
        <begin position="382"/>
        <end position="430"/>
    </location>
</feature>
<evidence type="ECO:0000256" key="2">
    <source>
        <dbReference type="ARBA" id="ARBA00022448"/>
    </source>
</evidence>
<feature type="region of interest" description="Disordered" evidence="8">
    <location>
        <begin position="662"/>
        <end position="683"/>
    </location>
</feature>